<name>A0A561TYZ0_9ACTN</name>
<organism evidence="1 2">
    <name type="scientific">Streptomyces brevispora</name>
    <dbReference type="NCBI Taxonomy" id="887462"/>
    <lineage>
        <taxon>Bacteria</taxon>
        <taxon>Bacillati</taxon>
        <taxon>Actinomycetota</taxon>
        <taxon>Actinomycetes</taxon>
        <taxon>Kitasatosporales</taxon>
        <taxon>Streptomycetaceae</taxon>
        <taxon>Streptomyces</taxon>
    </lineage>
</organism>
<dbReference type="OrthoDB" id="3818700at2"/>
<gene>
    <name evidence="1" type="ORF">FHX80_12655</name>
</gene>
<accession>A0A561TYZ0</accession>
<dbReference type="AlphaFoldDB" id="A0A561TYZ0"/>
<evidence type="ECO:0000313" key="2">
    <source>
        <dbReference type="Proteomes" id="UP000318186"/>
    </source>
</evidence>
<evidence type="ECO:0000313" key="1">
    <source>
        <dbReference type="EMBL" id="TWF92335.1"/>
    </source>
</evidence>
<comment type="caution">
    <text evidence="1">The sequence shown here is derived from an EMBL/GenBank/DDBJ whole genome shotgun (WGS) entry which is preliminary data.</text>
</comment>
<reference evidence="1 2" key="1">
    <citation type="submission" date="2019-06" db="EMBL/GenBank/DDBJ databases">
        <title>Sequencing the genomes of 1000 actinobacteria strains.</title>
        <authorList>
            <person name="Klenk H.-P."/>
        </authorList>
    </citation>
    <scope>NUCLEOTIDE SEQUENCE [LARGE SCALE GENOMIC DNA]</scope>
    <source>
        <strain evidence="1 2">DSM 42059</strain>
    </source>
</reference>
<sequence>MDEQFLDDASIHELEEIPQSVDQRLVEHNGSYYQVRQAELTGDVHFPPVRNGLDYLVSVAEHLAIRGEPSARAMKYAVLHLAAGAEVLLKARLQMVHWSLVFANPGDATREALENGTLNSCSPEETRKRLTNMADIKFSQSEKDALSELAKRRNALQHYGLVGENAKAGKVESTTAQVLNFLINFVNEHILERIKDADERHHAEIDMERIRGGVRTIQGYVAERMKDLAPVLGPVRALTLQCPQCRQFALTPTMIKGVPEWCQSDAHLSPMYCHLCVEGYGAPGLALGYAVHVLDRAAPDASYDGDAPDRCPVCAVSSLVRGAGTAAAPETPIDYCFHCADVVDGLQECQRCGFIYTTEQGHRCRLGN</sequence>
<dbReference type="EMBL" id="VIWW01000002">
    <property type="protein sequence ID" value="TWF92335.1"/>
    <property type="molecule type" value="Genomic_DNA"/>
</dbReference>
<dbReference type="Proteomes" id="UP000318186">
    <property type="component" value="Unassembled WGS sequence"/>
</dbReference>
<proteinExistence type="predicted"/>
<protein>
    <submittedName>
        <fullName evidence="1">Uncharacterized protein</fullName>
    </submittedName>
</protein>
<dbReference type="RefSeq" id="WP_145768093.1">
    <property type="nucleotide sequence ID" value="NZ_VIWW01000002.1"/>
</dbReference>